<dbReference type="SUPFAM" id="SSF81901">
    <property type="entry name" value="HCP-like"/>
    <property type="match status" value="1"/>
</dbReference>
<dbReference type="SMART" id="SM00671">
    <property type="entry name" value="SEL1"/>
    <property type="match status" value="4"/>
</dbReference>
<keyword evidence="3" id="KW-1185">Reference proteome</keyword>
<sequence length="641" mass="74641">MEGIFINEEQIRSFLQNAPIRYTISSKIKECEYETIAAYLLQKSYIESRIDRVENINELSHPPAKIPDMKMDDFIDIYLLGIGSCGYAYLTYNYKEEKLFAIKKQTGSDLENQKLQSREILNYETFCHPFLPRYYGTPDGKSVVIDFIDGCTLKNIKQLNLDFFEKIIIIMEILLTIQYFHSQKYIYRDLKPNNVIIDQNRNAIIIDFDRIIFDTENKGEKTTADLGSEFFIAPEISFKKQFSTKADIYSIGKLIYYIIKEEEPKSSSFIFDPEHFEISEITELSVECTKDEPDERPEISELIVKLMKYFTKNIAKFESNNLLMNKFLKIIDNSKSSDIIEKEVENIYSTISNISNIFNSFQQSSEGELVSLSRDIDKAIHYYSLAANQNNSYAQFNLGLIYYYGVGTSLSIEKAIYYFTLAAYQNQSDAQFYLGSIYYEGLYVTSDIDKAIHYFREASSFNHSRAKNNLGIIRKTGKGLPANICNSVEYFEEAIRQKGDEVAMFNLAHIHLYEEFHKSNLDKAIELLVKPAIKEIEFSFDLLCLAVIKKYEVLNESEIEECFEKIDKEGGRLLAYHVCGEIKFQQIQDPNYYEKTYNKLKDIKLVYYGDKIENQTEKQKIEYIDPRPKINELFYEGLGNI</sequence>
<protein>
    <recommendedName>
        <fullName evidence="1">Protein kinase domain-containing protein</fullName>
    </recommendedName>
</protein>
<accession>A0ABR2K5X8</accession>
<dbReference type="InterPro" id="IPR008271">
    <property type="entry name" value="Ser/Thr_kinase_AS"/>
</dbReference>
<feature type="domain" description="Protein kinase" evidence="1">
    <location>
        <begin position="74"/>
        <end position="310"/>
    </location>
</feature>
<dbReference type="Gene3D" id="1.10.510.10">
    <property type="entry name" value="Transferase(Phosphotransferase) domain 1"/>
    <property type="match status" value="1"/>
</dbReference>
<dbReference type="InterPro" id="IPR052945">
    <property type="entry name" value="Mitotic_Regulator"/>
</dbReference>
<proteinExistence type="predicted"/>
<dbReference type="Pfam" id="PF00069">
    <property type="entry name" value="Pkinase"/>
    <property type="match status" value="1"/>
</dbReference>
<evidence type="ECO:0000259" key="1">
    <source>
        <dbReference type="PROSITE" id="PS50011"/>
    </source>
</evidence>
<gene>
    <name evidence="2" type="ORF">M9Y10_041987</name>
</gene>
<dbReference type="EMBL" id="JAPFFF010000007">
    <property type="protein sequence ID" value="KAK8886523.1"/>
    <property type="molecule type" value="Genomic_DNA"/>
</dbReference>
<dbReference type="InterPro" id="IPR006597">
    <property type="entry name" value="Sel1-like"/>
</dbReference>
<reference evidence="2 3" key="1">
    <citation type="submission" date="2024-04" db="EMBL/GenBank/DDBJ databases">
        <title>Tritrichomonas musculus Genome.</title>
        <authorList>
            <person name="Alves-Ferreira E."/>
            <person name="Grigg M."/>
            <person name="Lorenzi H."/>
            <person name="Galac M."/>
        </authorList>
    </citation>
    <scope>NUCLEOTIDE SEQUENCE [LARGE SCALE GENOMIC DNA]</scope>
    <source>
        <strain evidence="2 3">EAF2021</strain>
    </source>
</reference>
<dbReference type="Gene3D" id="1.25.40.10">
    <property type="entry name" value="Tetratricopeptide repeat domain"/>
    <property type="match status" value="1"/>
</dbReference>
<name>A0ABR2K5X8_9EUKA</name>
<evidence type="ECO:0000313" key="2">
    <source>
        <dbReference type="EMBL" id="KAK8886523.1"/>
    </source>
</evidence>
<dbReference type="InterPro" id="IPR000719">
    <property type="entry name" value="Prot_kinase_dom"/>
</dbReference>
<dbReference type="PANTHER" id="PTHR43628">
    <property type="entry name" value="ACTIVATOR OF C KINASE PROTEIN 1-RELATED"/>
    <property type="match status" value="1"/>
</dbReference>
<organism evidence="2 3">
    <name type="scientific">Tritrichomonas musculus</name>
    <dbReference type="NCBI Taxonomy" id="1915356"/>
    <lineage>
        <taxon>Eukaryota</taxon>
        <taxon>Metamonada</taxon>
        <taxon>Parabasalia</taxon>
        <taxon>Tritrichomonadida</taxon>
        <taxon>Tritrichomonadidae</taxon>
        <taxon>Tritrichomonas</taxon>
    </lineage>
</organism>
<dbReference type="CDD" id="cd00180">
    <property type="entry name" value="PKc"/>
    <property type="match status" value="1"/>
</dbReference>
<comment type="caution">
    <text evidence="2">The sequence shown here is derived from an EMBL/GenBank/DDBJ whole genome shotgun (WGS) entry which is preliminary data.</text>
</comment>
<dbReference type="InterPro" id="IPR011990">
    <property type="entry name" value="TPR-like_helical_dom_sf"/>
</dbReference>
<dbReference type="PROSITE" id="PS50011">
    <property type="entry name" value="PROTEIN_KINASE_DOM"/>
    <property type="match status" value="1"/>
</dbReference>
<dbReference type="PANTHER" id="PTHR43628:SF1">
    <property type="entry name" value="CHITIN SYNTHASE REGULATORY FACTOR 2-RELATED"/>
    <property type="match status" value="1"/>
</dbReference>
<dbReference type="SMART" id="SM00220">
    <property type="entry name" value="S_TKc"/>
    <property type="match status" value="1"/>
</dbReference>
<dbReference type="InterPro" id="IPR011009">
    <property type="entry name" value="Kinase-like_dom_sf"/>
</dbReference>
<dbReference type="SUPFAM" id="SSF56112">
    <property type="entry name" value="Protein kinase-like (PK-like)"/>
    <property type="match status" value="1"/>
</dbReference>
<dbReference type="Proteomes" id="UP001470230">
    <property type="component" value="Unassembled WGS sequence"/>
</dbReference>
<dbReference type="Pfam" id="PF08238">
    <property type="entry name" value="Sel1"/>
    <property type="match status" value="5"/>
</dbReference>
<evidence type="ECO:0000313" key="3">
    <source>
        <dbReference type="Proteomes" id="UP001470230"/>
    </source>
</evidence>
<dbReference type="PROSITE" id="PS00108">
    <property type="entry name" value="PROTEIN_KINASE_ST"/>
    <property type="match status" value="1"/>
</dbReference>